<proteinExistence type="predicted"/>
<gene>
    <name evidence="1" type="ORF">MNBD_GAMMA12-2792</name>
</gene>
<sequence length="133" mass="15563">MDKECAKNRLLIHGSAVANHEEWHNCFIGQLKPYRGRLDDSVYMDIVNCLLTVIEEINTGEPIDARIVTGVHGILYIGSLWLFDSESGLRKSYRIENGEVIRLQKWINNISSMYHNMLWYKPEEQYLLEKYSI</sequence>
<evidence type="ECO:0000313" key="1">
    <source>
        <dbReference type="EMBL" id="VAW75344.1"/>
    </source>
</evidence>
<accession>A0A3B0Z216</accession>
<reference evidence="1" key="1">
    <citation type="submission" date="2018-06" db="EMBL/GenBank/DDBJ databases">
        <authorList>
            <person name="Zhirakovskaya E."/>
        </authorList>
    </citation>
    <scope>NUCLEOTIDE SEQUENCE</scope>
</reference>
<dbReference type="AlphaFoldDB" id="A0A3B0Z216"/>
<protein>
    <submittedName>
        <fullName evidence="1">Uncharacterized protein</fullName>
    </submittedName>
</protein>
<organism evidence="1">
    <name type="scientific">hydrothermal vent metagenome</name>
    <dbReference type="NCBI Taxonomy" id="652676"/>
    <lineage>
        <taxon>unclassified sequences</taxon>
        <taxon>metagenomes</taxon>
        <taxon>ecological metagenomes</taxon>
    </lineage>
</organism>
<name>A0A3B0Z216_9ZZZZ</name>
<dbReference type="EMBL" id="UOFL01000079">
    <property type="protein sequence ID" value="VAW75344.1"/>
    <property type="molecule type" value="Genomic_DNA"/>
</dbReference>